<organism evidence="1 2">
    <name type="scientific">Methylocella tundrae</name>
    <dbReference type="NCBI Taxonomy" id="227605"/>
    <lineage>
        <taxon>Bacteria</taxon>
        <taxon>Pseudomonadati</taxon>
        <taxon>Pseudomonadota</taxon>
        <taxon>Alphaproteobacteria</taxon>
        <taxon>Hyphomicrobiales</taxon>
        <taxon>Beijerinckiaceae</taxon>
        <taxon>Methylocella</taxon>
    </lineage>
</organism>
<dbReference type="AlphaFoldDB" id="A0A4U8Z4S1"/>
<gene>
    <name evidence="1" type="ORF">MTUNDRAET4_3366</name>
</gene>
<reference evidence="1 2" key="1">
    <citation type="submission" date="2019-03" db="EMBL/GenBank/DDBJ databases">
        <authorList>
            <person name="Kox A.R. M."/>
        </authorList>
    </citation>
    <scope>NUCLEOTIDE SEQUENCE [LARGE SCALE GENOMIC DNA]</scope>
    <source>
        <strain evidence="1">MTUNDRAET4 annotated genome</strain>
    </source>
</reference>
<accession>A0A4U8Z4S1</accession>
<name>A0A4U8Z4S1_METTU</name>
<protein>
    <submittedName>
        <fullName evidence="1">Uncharacterized protein</fullName>
    </submittedName>
</protein>
<dbReference type="RefSeq" id="WP_134490936.1">
    <property type="nucleotide sequence ID" value="NZ_CP139089.1"/>
</dbReference>
<dbReference type="Proteomes" id="UP000294360">
    <property type="component" value="Chromosome"/>
</dbReference>
<dbReference type="EMBL" id="LR536450">
    <property type="protein sequence ID" value="VFU10253.1"/>
    <property type="molecule type" value="Genomic_DNA"/>
</dbReference>
<proteinExistence type="predicted"/>
<evidence type="ECO:0000313" key="2">
    <source>
        <dbReference type="Proteomes" id="UP000294360"/>
    </source>
</evidence>
<sequence>MYSFGSGVLLGTRTDIANATPVNFGLVQEVTIEETASIKELTGQYQRPVAIARGTIKTTGKAKVARISGLAFANLFYGVTPSAGQVATSFAEAASVPAAAPYAVTVANATNFVDDQGVLYAATGLPLIKVASAPSPGQYSISSGVVTFNAADAGSAVLISYTYTANNSGQKFTVSNQLLGTTPTFQAVFYTTFQGQALSLKLNNCTSSKLSFQTKLEDFVMPEFDFSCFADPAGNVMTWSFAEAS</sequence>
<dbReference type="KEGG" id="mtun:MTUNDRAET4_3366"/>
<dbReference type="OrthoDB" id="6816093at2"/>
<evidence type="ECO:0000313" key="1">
    <source>
        <dbReference type="EMBL" id="VFU10253.1"/>
    </source>
</evidence>